<dbReference type="AlphaFoldDB" id="A0A9D2EFY0"/>
<dbReference type="SUPFAM" id="SSF56235">
    <property type="entry name" value="N-terminal nucleophile aminohydrolases (Ntn hydrolases)"/>
    <property type="match status" value="1"/>
</dbReference>
<evidence type="ECO:0008006" key="3">
    <source>
        <dbReference type="Google" id="ProtNLM"/>
    </source>
</evidence>
<sequence>MARDVGAPPEVLSTSGAILRARGAAADPDGSGLSWSDGPLPVAGAAEDVVRIDLVGDEVHLCGTDSGAVPLYVDPTDDGVRLSSHLDVLIRTRPAPVAPDWDGLAAMVAASGPLDGRTTVAGIRRLRPGERLVWTPGSGSRVSTDWSWPQIAPGVGKSADLAEALHATLGRLTASGPVLSLLSGGWDSRLLLALAVGTGGSVQALTTSSDTGTVMEELVAAQVA</sequence>
<accession>A0A9D2EFY0</accession>
<organism evidence="1 2">
    <name type="scientific">Candidatus Ruania gallistercoris</name>
    <dbReference type="NCBI Taxonomy" id="2838746"/>
    <lineage>
        <taxon>Bacteria</taxon>
        <taxon>Bacillati</taxon>
        <taxon>Actinomycetota</taxon>
        <taxon>Actinomycetes</taxon>
        <taxon>Micrococcales</taxon>
        <taxon>Ruaniaceae</taxon>
        <taxon>Ruania</taxon>
    </lineage>
</organism>
<dbReference type="InterPro" id="IPR029055">
    <property type="entry name" value="Ntn_hydrolases_N"/>
</dbReference>
<evidence type="ECO:0000313" key="2">
    <source>
        <dbReference type="Proteomes" id="UP000824037"/>
    </source>
</evidence>
<protein>
    <recommendedName>
        <fullName evidence="3">Asparagine synthetase domain-containing protein</fullName>
    </recommendedName>
</protein>
<dbReference type="EMBL" id="DXBY01000214">
    <property type="protein sequence ID" value="HIZ36602.1"/>
    <property type="molecule type" value="Genomic_DNA"/>
</dbReference>
<gene>
    <name evidence="1" type="ORF">H9815_12555</name>
</gene>
<evidence type="ECO:0000313" key="1">
    <source>
        <dbReference type="EMBL" id="HIZ36602.1"/>
    </source>
</evidence>
<comment type="caution">
    <text evidence="1">The sequence shown here is derived from an EMBL/GenBank/DDBJ whole genome shotgun (WGS) entry which is preliminary data.</text>
</comment>
<dbReference type="Gene3D" id="3.40.50.620">
    <property type="entry name" value="HUPs"/>
    <property type="match status" value="1"/>
</dbReference>
<reference evidence="1" key="2">
    <citation type="submission" date="2021-04" db="EMBL/GenBank/DDBJ databases">
        <authorList>
            <person name="Gilroy R."/>
        </authorList>
    </citation>
    <scope>NUCLEOTIDE SEQUENCE</scope>
    <source>
        <strain evidence="1">ChiGjej4B4-7305</strain>
    </source>
</reference>
<dbReference type="InterPro" id="IPR014729">
    <property type="entry name" value="Rossmann-like_a/b/a_fold"/>
</dbReference>
<feature type="non-terminal residue" evidence="1">
    <location>
        <position position="224"/>
    </location>
</feature>
<dbReference type="SUPFAM" id="SSF52402">
    <property type="entry name" value="Adenine nucleotide alpha hydrolases-like"/>
    <property type="match status" value="1"/>
</dbReference>
<reference evidence="1" key="1">
    <citation type="journal article" date="2021" name="PeerJ">
        <title>Extensive microbial diversity within the chicken gut microbiome revealed by metagenomics and culture.</title>
        <authorList>
            <person name="Gilroy R."/>
            <person name="Ravi A."/>
            <person name="Getino M."/>
            <person name="Pursley I."/>
            <person name="Horton D.L."/>
            <person name="Alikhan N.F."/>
            <person name="Baker D."/>
            <person name="Gharbi K."/>
            <person name="Hall N."/>
            <person name="Watson M."/>
            <person name="Adriaenssens E.M."/>
            <person name="Foster-Nyarko E."/>
            <person name="Jarju S."/>
            <person name="Secka A."/>
            <person name="Antonio M."/>
            <person name="Oren A."/>
            <person name="Chaudhuri R.R."/>
            <person name="La Ragione R."/>
            <person name="Hildebrand F."/>
            <person name="Pallen M.J."/>
        </authorList>
    </citation>
    <scope>NUCLEOTIDE SEQUENCE</scope>
    <source>
        <strain evidence="1">ChiGjej4B4-7305</strain>
    </source>
</reference>
<dbReference type="Proteomes" id="UP000824037">
    <property type="component" value="Unassembled WGS sequence"/>
</dbReference>
<name>A0A9D2EFY0_9MICO</name>
<proteinExistence type="predicted"/>